<accession>K0SFS2</accession>
<dbReference type="OrthoDB" id="427800at2759"/>
<keyword evidence="2" id="KW-1185">Reference proteome</keyword>
<organism evidence="1 2">
    <name type="scientific">Thalassiosira oceanica</name>
    <name type="common">Marine diatom</name>
    <dbReference type="NCBI Taxonomy" id="159749"/>
    <lineage>
        <taxon>Eukaryota</taxon>
        <taxon>Sar</taxon>
        <taxon>Stramenopiles</taxon>
        <taxon>Ochrophyta</taxon>
        <taxon>Bacillariophyta</taxon>
        <taxon>Coscinodiscophyceae</taxon>
        <taxon>Thalassiosirophycidae</taxon>
        <taxon>Thalassiosirales</taxon>
        <taxon>Thalassiosiraceae</taxon>
        <taxon>Thalassiosira</taxon>
    </lineage>
</organism>
<gene>
    <name evidence="1" type="ORF">THAOC_15456</name>
</gene>
<proteinExistence type="predicted"/>
<comment type="caution">
    <text evidence="1">The sequence shown here is derived from an EMBL/GenBank/DDBJ whole genome shotgun (WGS) entry which is preliminary data.</text>
</comment>
<dbReference type="EMBL" id="AGNL01017944">
    <property type="protein sequence ID" value="EJK63864.1"/>
    <property type="molecule type" value="Genomic_DNA"/>
</dbReference>
<dbReference type="OMA" id="GPMTNPA"/>
<feature type="non-terminal residue" evidence="1">
    <location>
        <position position="36"/>
    </location>
</feature>
<dbReference type="Proteomes" id="UP000266841">
    <property type="component" value="Unassembled WGS sequence"/>
</dbReference>
<evidence type="ECO:0000313" key="1">
    <source>
        <dbReference type="EMBL" id="EJK63864.1"/>
    </source>
</evidence>
<protein>
    <submittedName>
        <fullName evidence="1">Uncharacterized protein</fullName>
    </submittedName>
</protein>
<reference evidence="1 2" key="1">
    <citation type="journal article" date="2012" name="Genome Biol.">
        <title>Genome and low-iron response of an oceanic diatom adapted to chronic iron limitation.</title>
        <authorList>
            <person name="Lommer M."/>
            <person name="Specht M."/>
            <person name="Roy A.S."/>
            <person name="Kraemer L."/>
            <person name="Andreson R."/>
            <person name="Gutowska M.A."/>
            <person name="Wolf J."/>
            <person name="Bergner S.V."/>
            <person name="Schilhabel M.B."/>
            <person name="Klostermeier U.C."/>
            <person name="Beiko R.G."/>
            <person name="Rosenstiel P."/>
            <person name="Hippler M."/>
            <person name="Laroche J."/>
        </authorList>
    </citation>
    <scope>NUCLEOTIDE SEQUENCE [LARGE SCALE GENOMIC DNA]</scope>
    <source>
        <strain evidence="1 2">CCMP1005</strain>
    </source>
</reference>
<name>K0SFS2_THAOC</name>
<evidence type="ECO:0000313" key="2">
    <source>
        <dbReference type="Proteomes" id="UP000266841"/>
    </source>
</evidence>
<dbReference type="AlphaFoldDB" id="K0SFS2"/>
<sequence length="36" mass="4046">MSLKPYIETLIDGSRRLTSDETYSAFSAILTENPPQ</sequence>